<evidence type="ECO:0000256" key="3">
    <source>
        <dbReference type="ARBA" id="ARBA00022692"/>
    </source>
</evidence>
<organism evidence="8">
    <name type="scientific">Caulobacter sp. (strain K31)</name>
    <dbReference type="NCBI Taxonomy" id="366602"/>
    <lineage>
        <taxon>Bacteria</taxon>
        <taxon>Pseudomonadati</taxon>
        <taxon>Pseudomonadota</taxon>
        <taxon>Alphaproteobacteria</taxon>
        <taxon>Caulobacterales</taxon>
        <taxon>Caulobacteraceae</taxon>
        <taxon>Caulobacter</taxon>
    </lineage>
</organism>
<dbReference type="PANTHER" id="PTHR33529">
    <property type="entry name" value="SLR0882 PROTEIN-RELATED"/>
    <property type="match status" value="1"/>
</dbReference>
<feature type="region of interest" description="Disordered" evidence="6">
    <location>
        <begin position="203"/>
        <end position="230"/>
    </location>
</feature>
<feature type="transmembrane region" description="Helical" evidence="7">
    <location>
        <begin position="49"/>
        <end position="70"/>
    </location>
</feature>
<dbReference type="GO" id="GO:0043190">
    <property type="term" value="C:ATP-binding cassette (ABC) transporter complex"/>
    <property type="evidence" value="ECO:0007669"/>
    <property type="project" value="TreeGrafter"/>
</dbReference>
<dbReference type="KEGG" id="cak:Caul_5426"/>
<evidence type="ECO:0008006" key="9">
    <source>
        <dbReference type="Google" id="ProtNLM"/>
    </source>
</evidence>
<protein>
    <recommendedName>
        <fullName evidence="9">Permease YjgP/YjgQ family protein</fullName>
    </recommendedName>
</protein>
<evidence type="ECO:0000256" key="4">
    <source>
        <dbReference type="ARBA" id="ARBA00022989"/>
    </source>
</evidence>
<dbReference type="AlphaFoldDB" id="B0T9Z2"/>
<reference evidence="8" key="1">
    <citation type="submission" date="2008-01" db="EMBL/GenBank/DDBJ databases">
        <title>Complete sequence of plasmid2 pCAUL02 of Caulobacter sp. K31.</title>
        <authorList>
            <consortium name="US DOE Joint Genome Institute"/>
            <person name="Copeland A."/>
            <person name="Lucas S."/>
            <person name="Lapidus A."/>
            <person name="Barry K."/>
            <person name="Glavina del Rio T."/>
            <person name="Dalin E."/>
            <person name="Tice H."/>
            <person name="Pitluck S."/>
            <person name="Bruce D."/>
            <person name="Goodwin L."/>
            <person name="Thompson L.S."/>
            <person name="Brettin T."/>
            <person name="Detter J.C."/>
            <person name="Han C."/>
            <person name="Schmutz J."/>
            <person name="Larimer F."/>
            <person name="Land M."/>
            <person name="Hauser L."/>
            <person name="Kyrpides N."/>
            <person name="Kim E."/>
            <person name="Stephens C."/>
            <person name="Richardson P."/>
        </authorList>
    </citation>
    <scope>NUCLEOTIDE SEQUENCE [LARGE SCALE GENOMIC DNA]</scope>
    <source>
        <plasmid evidence="8">K31</plasmid>
        <plasmid evidence="8">pCAUL02</plasmid>
    </source>
</reference>
<comment type="subcellular location">
    <subcellularLocation>
        <location evidence="1">Cell membrane</location>
        <topology evidence="1">Multi-pass membrane protein</topology>
    </subcellularLocation>
</comment>
<dbReference type="Pfam" id="PF03739">
    <property type="entry name" value="LptF_LptG"/>
    <property type="match status" value="1"/>
</dbReference>
<evidence type="ECO:0000256" key="7">
    <source>
        <dbReference type="SAM" id="Phobius"/>
    </source>
</evidence>
<keyword evidence="3 7" id="KW-0812">Transmembrane</keyword>
<proteinExistence type="predicted"/>
<dbReference type="GO" id="GO:0015920">
    <property type="term" value="P:lipopolysaccharide transport"/>
    <property type="evidence" value="ECO:0007669"/>
    <property type="project" value="TreeGrafter"/>
</dbReference>
<evidence type="ECO:0000256" key="5">
    <source>
        <dbReference type="ARBA" id="ARBA00023136"/>
    </source>
</evidence>
<dbReference type="PANTHER" id="PTHR33529:SF2">
    <property type="entry name" value="LIPOPOLYSACCHARIDE EXPORT SYSTEM PERMEASE PROTEIN LPTG"/>
    <property type="match status" value="1"/>
</dbReference>
<keyword evidence="2" id="KW-1003">Cell membrane</keyword>
<feature type="compositionally biased region" description="Low complexity" evidence="6">
    <location>
        <begin position="218"/>
        <end position="230"/>
    </location>
</feature>
<dbReference type="EMBL" id="CP000929">
    <property type="protein sequence ID" value="ABZ74541.1"/>
    <property type="molecule type" value="Genomic_DNA"/>
</dbReference>
<sequence>MAANLLPHYLGLALPVAFFIALFIVITTLSDSSEIDALLAGGRSLTRIVAPFVVIGVLLGLFSVIVFGYLQPYSRYAFRSVMHAAITAGWNGRLPGRAFVEDGEQLITADESVAAGQALMGIFIKRPDANKREEVIAASSASLVAEPDGEKVALMLTDGRRTAQDGQGEDLALATERGERRFAVGDRVMFLRNERSMGVKNVRSERWSGSTGRPLRCASMARSGARSGST</sequence>
<evidence type="ECO:0000256" key="1">
    <source>
        <dbReference type="ARBA" id="ARBA00004651"/>
    </source>
</evidence>
<name>B0T9Z2_CAUSK</name>
<dbReference type="InterPro" id="IPR005495">
    <property type="entry name" value="LptG/LptF_permease"/>
</dbReference>
<dbReference type="HOGENOM" id="CLU_1203064_0_0_5"/>
<evidence type="ECO:0000313" key="8">
    <source>
        <dbReference type="EMBL" id="ABZ74541.1"/>
    </source>
</evidence>
<geneLocation type="plasmid" evidence="8">
    <name>pCAUL02</name>
</geneLocation>
<keyword evidence="5 7" id="KW-0472">Membrane</keyword>
<feature type="transmembrane region" description="Helical" evidence="7">
    <location>
        <begin position="9"/>
        <end position="29"/>
    </location>
</feature>
<gene>
    <name evidence="8" type="ordered locus">Caul_5426</name>
</gene>
<keyword evidence="8" id="KW-0614">Plasmid</keyword>
<evidence type="ECO:0000256" key="2">
    <source>
        <dbReference type="ARBA" id="ARBA00022475"/>
    </source>
</evidence>
<dbReference type="eggNOG" id="COG0795">
    <property type="taxonomic scope" value="Bacteria"/>
</dbReference>
<keyword evidence="4 7" id="KW-1133">Transmembrane helix</keyword>
<accession>B0T9Z2</accession>
<evidence type="ECO:0000256" key="6">
    <source>
        <dbReference type="SAM" id="MobiDB-lite"/>
    </source>
</evidence>